<sequence length="363" mass="39725">MPFDTLDAFNGSGLTGGENAILARRPYIATNGRHAGRPVITVNTGTLDASGNPVYAERPINTNATLRKDEWVDLEDQIIEAARERLVIVGDFQEAGLTYNVGGLGTLVSEWETGSEITDAKITMDGETETEKDRQEFGLAGVPIPIIGKRFSIGERMLLASRQRGASLDVTTGAEAARAVARASEKMVFFGARVAAADSAGNRFNIPGLTTMNGRVTLKLSDWSDTEKVTPQMIFREILQMVALMETKQRSFGPFTIYIPGAYASRFREDFKEHGDKTLMERVLDEDVIRAVRISDVLTKGDVLLLDMQRRYMDLGVAADVTTVQWQSGSGFTNHFMNYAAWAPRLKADFDGRCGICHGAVGG</sequence>
<gene>
    <name evidence="1" type="ORF">NHU_00040</name>
    <name evidence="2" type="ORF">NHU_04126</name>
</gene>
<evidence type="ECO:0000313" key="1">
    <source>
        <dbReference type="EMBL" id="BAQ67212.1"/>
    </source>
</evidence>
<dbReference type="Proteomes" id="UP000064912">
    <property type="component" value="Chromosome"/>
</dbReference>
<proteinExistence type="predicted"/>
<dbReference type="Gene3D" id="3.30.2400.30">
    <property type="match status" value="1"/>
</dbReference>
<reference evidence="2 3" key="1">
    <citation type="submission" date="2015-02" db="EMBL/GenBank/DDBJ databases">
        <title>Genome sequene of Rhodovulum sulfidophilum DSM 2351.</title>
        <authorList>
            <person name="Nagao N."/>
        </authorList>
    </citation>
    <scope>NUCLEOTIDE SEQUENCE [LARGE SCALE GENOMIC DNA]</scope>
    <source>
        <strain evidence="2 3">DSM 2351</strain>
    </source>
</reference>
<dbReference type="PATRIC" id="fig|35806.4.peg.40"/>
<protein>
    <submittedName>
        <fullName evidence="2">Linocin_M18 bacteriocin protein</fullName>
    </submittedName>
</protein>
<organism evidence="2 3">
    <name type="scientific">Rhodovulum sulfidophilum</name>
    <name type="common">Rhodobacter sulfidophilus</name>
    <dbReference type="NCBI Taxonomy" id="35806"/>
    <lineage>
        <taxon>Bacteria</taxon>
        <taxon>Pseudomonadati</taxon>
        <taxon>Pseudomonadota</taxon>
        <taxon>Alphaproteobacteria</taxon>
        <taxon>Rhodobacterales</taxon>
        <taxon>Paracoccaceae</taxon>
        <taxon>Rhodovulum</taxon>
    </lineage>
</organism>
<name>A0A0D6B808_RHOSU</name>
<dbReference type="KEGG" id="rsu:NHU_00040"/>
<dbReference type="Pfam" id="PF19774">
    <property type="entry name" value="DUF6260"/>
    <property type="match status" value="1"/>
</dbReference>
<dbReference type="InterPro" id="IPR046227">
    <property type="entry name" value="DUF6260"/>
</dbReference>
<accession>A0A0D6B808</accession>
<dbReference type="EMBL" id="AP014800">
    <property type="protein sequence ID" value="BAQ71248.1"/>
    <property type="molecule type" value="Genomic_DNA"/>
</dbReference>
<dbReference type="KEGG" id="rsu:NHU_04126"/>
<dbReference type="AlphaFoldDB" id="A0A0D6B808"/>
<dbReference type="EMBL" id="AP014800">
    <property type="protein sequence ID" value="BAQ67212.1"/>
    <property type="molecule type" value="Genomic_DNA"/>
</dbReference>
<evidence type="ECO:0000313" key="2">
    <source>
        <dbReference type="EMBL" id="BAQ71248.1"/>
    </source>
</evidence>
<evidence type="ECO:0000313" key="3">
    <source>
        <dbReference type="Proteomes" id="UP000064912"/>
    </source>
</evidence>